<gene>
    <name evidence="1" type="ORF">CDAR_369701</name>
</gene>
<dbReference type="AlphaFoldDB" id="A0AAV4RVQ8"/>
<proteinExistence type="predicted"/>
<feature type="non-terminal residue" evidence="1">
    <location>
        <position position="92"/>
    </location>
</feature>
<dbReference type="Proteomes" id="UP001054837">
    <property type="component" value="Unassembled WGS sequence"/>
</dbReference>
<name>A0AAV4RVQ8_9ARAC</name>
<organism evidence="1 2">
    <name type="scientific">Caerostris darwini</name>
    <dbReference type="NCBI Taxonomy" id="1538125"/>
    <lineage>
        <taxon>Eukaryota</taxon>
        <taxon>Metazoa</taxon>
        <taxon>Ecdysozoa</taxon>
        <taxon>Arthropoda</taxon>
        <taxon>Chelicerata</taxon>
        <taxon>Arachnida</taxon>
        <taxon>Araneae</taxon>
        <taxon>Araneomorphae</taxon>
        <taxon>Entelegynae</taxon>
        <taxon>Araneoidea</taxon>
        <taxon>Araneidae</taxon>
        <taxon>Caerostris</taxon>
    </lineage>
</organism>
<sequence length="92" mass="10139">MDTISSTSVMASKLENCLGSLVETTTRLSESSSVRVDPQKCPNQPRKIFHAVEITSNLAEDSSVRVEPQKCSNQLSKTSREVKITKNLSKAR</sequence>
<dbReference type="EMBL" id="BPLQ01006679">
    <property type="protein sequence ID" value="GIY24380.1"/>
    <property type="molecule type" value="Genomic_DNA"/>
</dbReference>
<protein>
    <submittedName>
        <fullName evidence="1">Uncharacterized protein</fullName>
    </submittedName>
</protein>
<evidence type="ECO:0000313" key="1">
    <source>
        <dbReference type="EMBL" id="GIY24380.1"/>
    </source>
</evidence>
<reference evidence="1 2" key="1">
    <citation type="submission" date="2021-06" db="EMBL/GenBank/DDBJ databases">
        <title>Caerostris darwini draft genome.</title>
        <authorList>
            <person name="Kono N."/>
            <person name="Arakawa K."/>
        </authorList>
    </citation>
    <scope>NUCLEOTIDE SEQUENCE [LARGE SCALE GENOMIC DNA]</scope>
</reference>
<keyword evidence="2" id="KW-1185">Reference proteome</keyword>
<evidence type="ECO:0000313" key="2">
    <source>
        <dbReference type="Proteomes" id="UP001054837"/>
    </source>
</evidence>
<accession>A0AAV4RVQ8</accession>
<comment type="caution">
    <text evidence="1">The sequence shown here is derived from an EMBL/GenBank/DDBJ whole genome shotgun (WGS) entry which is preliminary data.</text>
</comment>